<dbReference type="InterPro" id="IPR006671">
    <property type="entry name" value="Cyclin_N"/>
</dbReference>
<dbReference type="EMBL" id="NEDP02005315">
    <property type="protein sequence ID" value="OWF42166.1"/>
    <property type="molecule type" value="Genomic_DNA"/>
</dbReference>
<dbReference type="PANTHER" id="PTHR10177">
    <property type="entry name" value="CYCLINS"/>
    <property type="match status" value="1"/>
</dbReference>
<dbReference type="Gene3D" id="1.10.472.10">
    <property type="entry name" value="Cyclin-like"/>
    <property type="match status" value="2"/>
</dbReference>
<feature type="domain" description="F-box" evidence="13">
    <location>
        <begin position="33"/>
        <end position="80"/>
    </location>
</feature>
<feature type="compositionally biased region" description="Acidic residues" evidence="12">
    <location>
        <begin position="633"/>
        <end position="653"/>
    </location>
</feature>
<name>A0A210Q0B0_MIZYE</name>
<dbReference type="AlphaFoldDB" id="A0A210Q0B0"/>
<keyword evidence="7" id="KW-0498">Mitosis</keyword>
<evidence type="ECO:0000256" key="10">
    <source>
        <dbReference type="ARBA" id="ARBA00023306"/>
    </source>
</evidence>
<keyword evidence="5" id="KW-0963">Cytoplasm</keyword>
<evidence type="ECO:0000313" key="14">
    <source>
        <dbReference type="EMBL" id="OWF42166.1"/>
    </source>
</evidence>
<evidence type="ECO:0000256" key="1">
    <source>
        <dbReference type="ARBA" id="ARBA00004114"/>
    </source>
</evidence>
<evidence type="ECO:0000256" key="9">
    <source>
        <dbReference type="ARBA" id="ARBA00023212"/>
    </source>
</evidence>
<keyword evidence="9" id="KW-0206">Cytoskeleton</keyword>
<evidence type="ECO:0000256" key="2">
    <source>
        <dbReference type="ARBA" id="ARBA00004556"/>
    </source>
</evidence>
<evidence type="ECO:0000259" key="13">
    <source>
        <dbReference type="PROSITE" id="PS50181"/>
    </source>
</evidence>
<dbReference type="InterPro" id="IPR001810">
    <property type="entry name" value="F-box_dom"/>
</dbReference>
<reference evidence="14 15" key="1">
    <citation type="journal article" date="2017" name="Nat. Ecol. Evol.">
        <title>Scallop genome provides insights into evolution of bilaterian karyotype and development.</title>
        <authorList>
            <person name="Wang S."/>
            <person name="Zhang J."/>
            <person name="Jiao W."/>
            <person name="Li J."/>
            <person name="Xun X."/>
            <person name="Sun Y."/>
            <person name="Guo X."/>
            <person name="Huan P."/>
            <person name="Dong B."/>
            <person name="Zhang L."/>
            <person name="Hu X."/>
            <person name="Sun X."/>
            <person name="Wang J."/>
            <person name="Zhao C."/>
            <person name="Wang Y."/>
            <person name="Wang D."/>
            <person name="Huang X."/>
            <person name="Wang R."/>
            <person name="Lv J."/>
            <person name="Li Y."/>
            <person name="Zhang Z."/>
            <person name="Liu B."/>
            <person name="Lu W."/>
            <person name="Hui Y."/>
            <person name="Liang J."/>
            <person name="Zhou Z."/>
            <person name="Hou R."/>
            <person name="Li X."/>
            <person name="Liu Y."/>
            <person name="Li H."/>
            <person name="Ning X."/>
            <person name="Lin Y."/>
            <person name="Zhao L."/>
            <person name="Xing Q."/>
            <person name="Dou J."/>
            <person name="Li Y."/>
            <person name="Mao J."/>
            <person name="Guo H."/>
            <person name="Dou H."/>
            <person name="Li T."/>
            <person name="Mu C."/>
            <person name="Jiang W."/>
            <person name="Fu Q."/>
            <person name="Fu X."/>
            <person name="Miao Y."/>
            <person name="Liu J."/>
            <person name="Yu Q."/>
            <person name="Li R."/>
            <person name="Liao H."/>
            <person name="Li X."/>
            <person name="Kong Y."/>
            <person name="Jiang Z."/>
            <person name="Chourrout D."/>
            <person name="Li R."/>
            <person name="Bao Z."/>
        </authorList>
    </citation>
    <scope>NUCLEOTIDE SEQUENCE [LARGE SCALE GENOMIC DNA]</scope>
    <source>
        <strain evidence="14 15">PY_sf001</strain>
    </source>
</reference>
<accession>A0A210Q0B0</accession>
<dbReference type="Pfam" id="PF00134">
    <property type="entry name" value="Cyclin_N"/>
    <property type="match status" value="1"/>
</dbReference>
<dbReference type="InterPro" id="IPR036915">
    <property type="entry name" value="Cyclin-like_sf"/>
</dbReference>
<dbReference type="PROSITE" id="PS00292">
    <property type="entry name" value="CYCLINS"/>
    <property type="match status" value="1"/>
</dbReference>
<dbReference type="GO" id="GO:0051301">
    <property type="term" value="P:cell division"/>
    <property type="evidence" value="ECO:0007669"/>
    <property type="project" value="UniProtKB-KW"/>
</dbReference>
<dbReference type="GO" id="GO:0048471">
    <property type="term" value="C:perinuclear region of cytoplasm"/>
    <property type="evidence" value="ECO:0007669"/>
    <property type="project" value="UniProtKB-SubCell"/>
</dbReference>
<evidence type="ECO:0000256" key="3">
    <source>
        <dbReference type="ARBA" id="ARBA00006955"/>
    </source>
</evidence>
<feature type="region of interest" description="Disordered" evidence="12">
    <location>
        <begin position="774"/>
        <end position="794"/>
    </location>
</feature>
<keyword evidence="15" id="KW-1185">Reference proteome</keyword>
<dbReference type="InterPro" id="IPR011990">
    <property type="entry name" value="TPR-like_helical_dom_sf"/>
</dbReference>
<evidence type="ECO:0000256" key="4">
    <source>
        <dbReference type="ARBA" id="ARBA00019493"/>
    </source>
</evidence>
<evidence type="ECO:0000256" key="8">
    <source>
        <dbReference type="ARBA" id="ARBA00023127"/>
    </source>
</evidence>
<organism evidence="14 15">
    <name type="scientific">Mizuhopecten yessoensis</name>
    <name type="common">Japanese scallop</name>
    <name type="synonym">Patinopecten yessoensis</name>
    <dbReference type="NCBI Taxonomy" id="6573"/>
    <lineage>
        <taxon>Eukaryota</taxon>
        <taxon>Metazoa</taxon>
        <taxon>Spiralia</taxon>
        <taxon>Lophotrochozoa</taxon>
        <taxon>Mollusca</taxon>
        <taxon>Bivalvia</taxon>
        <taxon>Autobranchia</taxon>
        <taxon>Pteriomorphia</taxon>
        <taxon>Pectinida</taxon>
        <taxon>Pectinoidea</taxon>
        <taxon>Pectinidae</taxon>
        <taxon>Mizuhopecten</taxon>
    </lineage>
</organism>
<dbReference type="CDD" id="cd22082">
    <property type="entry name" value="F-box_FBXO1"/>
    <property type="match status" value="1"/>
</dbReference>
<feature type="region of interest" description="Disordered" evidence="12">
    <location>
        <begin position="690"/>
        <end position="715"/>
    </location>
</feature>
<keyword evidence="10" id="KW-0131">Cell cycle</keyword>
<sequence length="794" mass="89574">MKVLTALSKFQKSPNTFIPVHMHMQLRPRKHNQLTIWHLPEEVILYILKGFHIRDILSMRTVHSYFRDVIDDSSPVWAMASFQDNWPMCNNLHHFQRAANLGNIEALIKLAIAYLYNEGLPEDDRRVTSNGEKAAHMFCKMEGLTPGTDPFSWLFIRPPWSRNGACCKEYVFTHMKKYLEEHPDNGDVQVCVAKTVSLLEEDGSGETQFYLQQAAKYRSGVGAYLHWQQQWQHRVCDRASRLESIRQLRQVAKLGHMEARLNLCKFYAREMYCGVSLDQAAFTVCDFIHSVSPSNIQSCFKTSNELTPSMRYILVDWLVEVAGMKDFSSQTLHVAVNVVDRYLRVHKTTRSKLQLLGVAAMVLCSRFLGKDIITIREAAWLTDNTYKYEDVVRMMGEITATLRGKIRVANSFDFVELFSLLAKLDRKSSFLAEYICELCLLQAEMGQYKPTEIAAASVLLARILTRHDEPWPKRMVQFTGFTIEDISRCAFHIHEKCFLEGSVVDHRDVTLQAVKLRYSDKKFMEVSEMEIMSYEELCAMLGVTDHIQQGLDVCVKFKNDDQLILSPSRKKRRCDRKLPCVEGRENTATPSIEQSAIMDELGPCVEGRENTATPSIEQSAIMDESVLSGYDGDKEDDEVDKDDSDDSFLEYDDSSEGIKCEELSNGAQDWQSAAHLANVGYQQLSPLREAVCSQDSRSSSGVSSPGSSGGEAKLSPLIPHSSLGISGHASHVFGGVCVQNSPLAGSEGSRTHFFPKGALTGLVQGSVSSYMTLRRTTKRKSRQLLSDPSSAHKH</sequence>
<dbReference type="PROSITE" id="PS50181">
    <property type="entry name" value="FBOX"/>
    <property type="match status" value="1"/>
</dbReference>
<dbReference type="SMART" id="SM00256">
    <property type="entry name" value="FBOX"/>
    <property type="match status" value="1"/>
</dbReference>
<dbReference type="CDD" id="cd20522">
    <property type="entry name" value="CYCLIN_CCNF_rpt2"/>
    <property type="match status" value="1"/>
</dbReference>
<comment type="caution">
    <text evidence="14">The sequence shown here is derived from an EMBL/GenBank/DDBJ whole genome shotgun (WGS) entry which is preliminary data.</text>
</comment>
<dbReference type="SMART" id="SM00385">
    <property type="entry name" value="CYCLIN"/>
    <property type="match status" value="2"/>
</dbReference>
<dbReference type="InterPro" id="IPR004367">
    <property type="entry name" value="Cyclin_C-dom"/>
</dbReference>
<dbReference type="Pfam" id="PF02984">
    <property type="entry name" value="Cyclin_C"/>
    <property type="match status" value="1"/>
</dbReference>
<dbReference type="STRING" id="6573.A0A210Q0B0"/>
<dbReference type="SUPFAM" id="SSF81383">
    <property type="entry name" value="F-box domain"/>
    <property type="match status" value="1"/>
</dbReference>
<evidence type="ECO:0000256" key="11">
    <source>
        <dbReference type="RuleBase" id="RU000383"/>
    </source>
</evidence>
<dbReference type="CDD" id="cd20521">
    <property type="entry name" value="CYCLIN_CCNF_rpt1"/>
    <property type="match status" value="1"/>
</dbReference>
<keyword evidence="6" id="KW-0132">Cell division</keyword>
<dbReference type="SMART" id="SM01332">
    <property type="entry name" value="Cyclin_C"/>
    <property type="match status" value="1"/>
</dbReference>
<dbReference type="FunFam" id="1.10.472.10:FF:000038">
    <property type="entry name" value="Cyclin F"/>
    <property type="match status" value="1"/>
</dbReference>
<dbReference type="OrthoDB" id="5590282at2759"/>
<comment type="similarity">
    <text evidence="3">Belongs to the cyclin family. Cyclin AB subfamily.</text>
</comment>
<dbReference type="InterPro" id="IPR036047">
    <property type="entry name" value="F-box-like_dom_sf"/>
</dbReference>
<proteinExistence type="inferred from homology"/>
<evidence type="ECO:0000256" key="6">
    <source>
        <dbReference type="ARBA" id="ARBA00022618"/>
    </source>
</evidence>
<dbReference type="InterPro" id="IPR013763">
    <property type="entry name" value="Cyclin-like_dom"/>
</dbReference>
<evidence type="ECO:0000256" key="7">
    <source>
        <dbReference type="ARBA" id="ARBA00022776"/>
    </source>
</evidence>
<dbReference type="Proteomes" id="UP000242188">
    <property type="component" value="Unassembled WGS sequence"/>
</dbReference>
<evidence type="ECO:0000256" key="5">
    <source>
        <dbReference type="ARBA" id="ARBA00022490"/>
    </source>
</evidence>
<protein>
    <recommendedName>
        <fullName evidence="4">Cyclin-F</fullName>
    </recommendedName>
</protein>
<keyword evidence="8 11" id="KW-0195">Cyclin</keyword>
<feature type="compositionally biased region" description="Low complexity" evidence="12">
    <location>
        <begin position="693"/>
        <end position="706"/>
    </location>
</feature>
<evidence type="ECO:0000256" key="12">
    <source>
        <dbReference type="SAM" id="MobiDB-lite"/>
    </source>
</evidence>
<comment type="subcellular location">
    <subcellularLocation>
        <location evidence="1">Cytoplasm</location>
        <location evidence="1">Cytoskeleton</location>
        <location evidence="1">Microtubule organizing center</location>
        <location evidence="1">Centrosome</location>
        <location evidence="1">Centriole</location>
    </subcellularLocation>
    <subcellularLocation>
        <location evidence="2">Cytoplasm</location>
        <location evidence="2">Perinuclear region</location>
    </subcellularLocation>
</comment>
<dbReference type="Gene3D" id="1.25.40.10">
    <property type="entry name" value="Tetratricopeptide repeat domain"/>
    <property type="match status" value="1"/>
</dbReference>
<dbReference type="SUPFAM" id="SSF47954">
    <property type="entry name" value="Cyclin-like"/>
    <property type="match status" value="2"/>
</dbReference>
<dbReference type="InterPro" id="IPR039361">
    <property type="entry name" value="Cyclin"/>
</dbReference>
<gene>
    <name evidence="14" type="ORF">KP79_PYT20041</name>
</gene>
<dbReference type="GO" id="GO:0005814">
    <property type="term" value="C:centriole"/>
    <property type="evidence" value="ECO:0007669"/>
    <property type="project" value="UniProtKB-SubCell"/>
</dbReference>
<feature type="compositionally biased region" description="Polar residues" evidence="12">
    <location>
        <begin position="783"/>
        <end position="794"/>
    </location>
</feature>
<dbReference type="InterPro" id="IPR048258">
    <property type="entry name" value="Cyclins_cyclin-box"/>
</dbReference>
<feature type="region of interest" description="Disordered" evidence="12">
    <location>
        <begin position="628"/>
        <end position="653"/>
    </location>
</feature>
<evidence type="ECO:0000313" key="15">
    <source>
        <dbReference type="Proteomes" id="UP000242188"/>
    </source>
</evidence>